<feature type="transmembrane region" description="Helical" evidence="7">
    <location>
        <begin position="43"/>
        <end position="64"/>
    </location>
</feature>
<reference evidence="9 11" key="1">
    <citation type="journal article" date="2013" name="Genome Biol.">
        <title>Draft genome of the mountain pine beetle, Dendroctonus ponderosae Hopkins, a major forest pest.</title>
        <authorList>
            <person name="Keeling C.I."/>
            <person name="Yuen M.M."/>
            <person name="Liao N.Y."/>
            <person name="Docking T.R."/>
            <person name="Chan S.K."/>
            <person name="Taylor G.A."/>
            <person name="Palmquist D.L."/>
            <person name="Jackman S.D."/>
            <person name="Nguyen A."/>
            <person name="Li M."/>
            <person name="Henderson H."/>
            <person name="Janes J.K."/>
            <person name="Zhao Y."/>
            <person name="Pandoh P."/>
            <person name="Moore R."/>
            <person name="Sperling F.A."/>
            <person name="Huber D.P."/>
            <person name="Birol I."/>
            <person name="Jones S.J."/>
            <person name="Bohlmann J."/>
        </authorList>
    </citation>
    <scope>NUCLEOTIDE SEQUENCE</scope>
</reference>
<dbReference type="OrthoDB" id="10018333at2759"/>
<evidence type="ECO:0000313" key="9">
    <source>
        <dbReference type="EMBL" id="ENN80066.1"/>
    </source>
</evidence>
<dbReference type="InterPro" id="IPR041752">
    <property type="entry name" value="Coa3"/>
</dbReference>
<keyword evidence="4 7" id="KW-1133">Transmembrane helix</keyword>
<keyword evidence="6 7" id="KW-0472">Membrane</keyword>
<gene>
    <name evidence="10" type="primary">109534157</name>
    <name evidence="9" type="ORF">YQE_03542</name>
</gene>
<dbReference type="KEGG" id="dpa:109534157"/>
<protein>
    <recommendedName>
        <fullName evidence="7">Cytochrome c oxidase assembly factor 3</fullName>
    </recommendedName>
</protein>
<dbReference type="HOGENOM" id="CLU_167761_1_0_1"/>
<name>N6UHJ4_DENPD</name>
<evidence type="ECO:0000256" key="2">
    <source>
        <dbReference type="ARBA" id="ARBA00007035"/>
    </source>
</evidence>
<evidence type="ECO:0000313" key="10">
    <source>
        <dbReference type="EnsemblMetazoa" id="XP_019755293.1"/>
    </source>
</evidence>
<dbReference type="OMA" id="IYFYTIM"/>
<comment type="similarity">
    <text evidence="2 7">Belongs to the COA3 family.</text>
</comment>
<evidence type="ECO:0000256" key="6">
    <source>
        <dbReference type="ARBA" id="ARBA00023136"/>
    </source>
</evidence>
<evidence type="ECO:0000259" key="8">
    <source>
        <dbReference type="Pfam" id="PF09813"/>
    </source>
</evidence>
<dbReference type="Proteomes" id="UP000019118">
    <property type="component" value="Unassembled WGS sequence"/>
</dbReference>
<feature type="domain" description="Cytochrome c oxidase assembly factor 3 mitochondrial coiled-coil" evidence="8">
    <location>
        <begin position="28"/>
        <end position="76"/>
    </location>
</feature>
<evidence type="ECO:0000256" key="3">
    <source>
        <dbReference type="ARBA" id="ARBA00022692"/>
    </source>
</evidence>
<sequence>MSDRMPKVDLNKLSARDREFIERVSRDNQIRVARLQRVRRNNLITLGVLCSAVVGIYGYTIYAVKQETFLDDFEEPAKIIEKPNKL</sequence>
<evidence type="ECO:0000256" key="4">
    <source>
        <dbReference type="ARBA" id="ARBA00022989"/>
    </source>
</evidence>
<dbReference type="GO" id="GO:0005743">
    <property type="term" value="C:mitochondrial inner membrane"/>
    <property type="evidence" value="ECO:0007669"/>
    <property type="project" value="UniProtKB-UniRule"/>
</dbReference>
<dbReference type="PANTHER" id="PTHR15642">
    <property type="entry name" value="CYTOCHROME C OXIDASE ASSEMBLY FACTOR 3, MITOCHONDRIAL"/>
    <property type="match status" value="1"/>
</dbReference>
<keyword evidence="5 7" id="KW-0496">Mitochondrion</keyword>
<evidence type="ECO:0000313" key="11">
    <source>
        <dbReference type="Proteomes" id="UP000019118"/>
    </source>
</evidence>
<feature type="non-terminal residue" evidence="9">
    <location>
        <position position="1"/>
    </location>
</feature>
<comment type="subunit">
    <text evidence="7">Component of 250-400 kDa complexes called cytochrome oxidase assembly intermediates or COA complexes.</text>
</comment>
<evidence type="ECO:0000256" key="1">
    <source>
        <dbReference type="ARBA" id="ARBA00004304"/>
    </source>
</evidence>
<comment type="subcellular location">
    <subcellularLocation>
        <location evidence="1">Mitochondrion membrane</location>
        <topology evidence="1">Single-pass membrane protein</topology>
    </subcellularLocation>
</comment>
<reference evidence="10" key="2">
    <citation type="submission" date="2024-08" db="UniProtKB">
        <authorList>
            <consortium name="EnsemblMetazoa"/>
        </authorList>
    </citation>
    <scope>IDENTIFICATION</scope>
</reference>
<evidence type="ECO:0000256" key="7">
    <source>
        <dbReference type="RuleBase" id="RU367056"/>
    </source>
</evidence>
<dbReference type="EMBL" id="KB740605">
    <property type="protein sequence ID" value="ENN80066.1"/>
    <property type="molecule type" value="Genomic_DNA"/>
</dbReference>
<dbReference type="InterPro" id="IPR018628">
    <property type="entry name" value="Coa3_CC"/>
</dbReference>
<accession>N6UHJ4</accession>
<keyword evidence="7" id="KW-0999">Mitochondrion inner membrane</keyword>
<dbReference type="EnsemblMetazoa" id="XM_019899734.1">
    <property type="protein sequence ID" value="XP_019755293.1"/>
    <property type="gene ID" value="LOC109534157"/>
</dbReference>
<proteinExistence type="inferred from homology"/>
<dbReference type="PANTHER" id="PTHR15642:SF3">
    <property type="entry name" value="CYTOCHROME C OXIDASE ASSEMBLY FACTOR 3 HOMOLOG, MITOCHONDRIAL"/>
    <property type="match status" value="1"/>
</dbReference>
<organism evidence="9">
    <name type="scientific">Dendroctonus ponderosae</name>
    <name type="common">Mountain pine beetle</name>
    <dbReference type="NCBI Taxonomy" id="77166"/>
    <lineage>
        <taxon>Eukaryota</taxon>
        <taxon>Metazoa</taxon>
        <taxon>Ecdysozoa</taxon>
        <taxon>Arthropoda</taxon>
        <taxon>Hexapoda</taxon>
        <taxon>Insecta</taxon>
        <taxon>Pterygota</taxon>
        <taxon>Neoptera</taxon>
        <taxon>Endopterygota</taxon>
        <taxon>Coleoptera</taxon>
        <taxon>Polyphaga</taxon>
        <taxon>Cucujiformia</taxon>
        <taxon>Curculionidae</taxon>
        <taxon>Scolytinae</taxon>
        <taxon>Dendroctonus</taxon>
    </lineage>
</organism>
<dbReference type="GO" id="GO:0033617">
    <property type="term" value="P:mitochondrial respiratory chain complex IV assembly"/>
    <property type="evidence" value="ECO:0007669"/>
    <property type="project" value="UniProtKB-UniRule"/>
</dbReference>
<keyword evidence="11" id="KW-1185">Reference proteome</keyword>
<dbReference type="AlphaFoldDB" id="N6UHJ4"/>
<comment type="function">
    <text evidence="7">Required for assembly of cytochrome c oxidase (complex IV).</text>
</comment>
<evidence type="ECO:0000256" key="5">
    <source>
        <dbReference type="ARBA" id="ARBA00023128"/>
    </source>
</evidence>
<keyword evidence="3 7" id="KW-0812">Transmembrane</keyword>
<dbReference type="Pfam" id="PF09813">
    <property type="entry name" value="Coa3_cc"/>
    <property type="match status" value="1"/>
</dbReference>